<evidence type="ECO:0000313" key="4">
    <source>
        <dbReference type="Proteomes" id="UP000887116"/>
    </source>
</evidence>
<feature type="chain" id="PRO_5036470844" description="Mos1 transposase HTH domain-containing protein" evidence="1">
    <location>
        <begin position="19"/>
        <end position="92"/>
    </location>
</feature>
<proteinExistence type="predicted"/>
<dbReference type="InterPro" id="IPR041426">
    <property type="entry name" value="Mos1_HTH"/>
</dbReference>
<feature type="domain" description="Mos1 transposase HTH" evidence="2">
    <location>
        <begin position="33"/>
        <end position="80"/>
    </location>
</feature>
<reference evidence="3" key="1">
    <citation type="submission" date="2020-07" db="EMBL/GenBank/DDBJ databases">
        <title>Multicomponent nature underlies the extraordinary mechanical properties of spider dragline silk.</title>
        <authorList>
            <person name="Kono N."/>
            <person name="Nakamura H."/>
            <person name="Mori M."/>
            <person name="Yoshida Y."/>
            <person name="Ohtoshi R."/>
            <person name="Malay A.D."/>
            <person name="Moran D.A.P."/>
            <person name="Tomita M."/>
            <person name="Numata K."/>
            <person name="Arakawa K."/>
        </authorList>
    </citation>
    <scope>NUCLEOTIDE SEQUENCE</scope>
</reference>
<evidence type="ECO:0000313" key="3">
    <source>
        <dbReference type="EMBL" id="GFQ77074.1"/>
    </source>
</evidence>
<name>A0A8X6KKU4_TRICU</name>
<evidence type="ECO:0000259" key="2">
    <source>
        <dbReference type="Pfam" id="PF17906"/>
    </source>
</evidence>
<dbReference type="AlphaFoldDB" id="A0A8X6KKU4"/>
<keyword evidence="1" id="KW-0732">Signal</keyword>
<comment type="caution">
    <text evidence="3">The sequence shown here is derived from an EMBL/GenBank/DDBJ whole genome shotgun (WGS) entry which is preliminary data.</text>
</comment>
<evidence type="ECO:0000256" key="1">
    <source>
        <dbReference type="SAM" id="SignalP"/>
    </source>
</evidence>
<dbReference type="EMBL" id="BMAO01031703">
    <property type="protein sequence ID" value="GFQ77074.1"/>
    <property type="molecule type" value="Genomic_DNA"/>
</dbReference>
<keyword evidence="4" id="KW-1185">Reference proteome</keyword>
<feature type="signal peptide" evidence="1">
    <location>
        <begin position="1"/>
        <end position="18"/>
    </location>
</feature>
<sequence>MLCSIAIYVLFFVRLNLRYFSDIRNGMSSTENEHFRRFRLFASNKRFNRAKPSHGVCTVYGESAIEERTTRDWYVMFKNEVLTSQTHLILFV</sequence>
<organism evidence="3 4">
    <name type="scientific">Trichonephila clavata</name>
    <name type="common">Joro spider</name>
    <name type="synonym">Nephila clavata</name>
    <dbReference type="NCBI Taxonomy" id="2740835"/>
    <lineage>
        <taxon>Eukaryota</taxon>
        <taxon>Metazoa</taxon>
        <taxon>Ecdysozoa</taxon>
        <taxon>Arthropoda</taxon>
        <taxon>Chelicerata</taxon>
        <taxon>Arachnida</taxon>
        <taxon>Araneae</taxon>
        <taxon>Araneomorphae</taxon>
        <taxon>Entelegynae</taxon>
        <taxon>Araneoidea</taxon>
        <taxon>Nephilidae</taxon>
        <taxon>Trichonephila</taxon>
    </lineage>
</organism>
<dbReference type="Gene3D" id="1.10.10.1450">
    <property type="match status" value="1"/>
</dbReference>
<dbReference type="Pfam" id="PF17906">
    <property type="entry name" value="HTH_48"/>
    <property type="match status" value="1"/>
</dbReference>
<accession>A0A8X6KKU4</accession>
<protein>
    <recommendedName>
        <fullName evidence="2">Mos1 transposase HTH domain-containing protein</fullName>
    </recommendedName>
</protein>
<dbReference type="Proteomes" id="UP000887116">
    <property type="component" value="Unassembled WGS sequence"/>
</dbReference>
<gene>
    <name evidence="3" type="ORF">TNCT_646181</name>
</gene>